<comment type="subcellular location">
    <subcellularLocation>
        <location evidence="6">Cytoplasm</location>
    </subcellularLocation>
</comment>
<dbReference type="PANTHER" id="PTHR46111:SF1">
    <property type="entry name" value="RIBOSOMAL RNA SMALL SUBUNIT METHYLTRANSFERASE I"/>
    <property type="match status" value="1"/>
</dbReference>
<keyword evidence="5 6" id="KW-0949">S-adenosyl-L-methionine</keyword>
<keyword evidence="4 6" id="KW-0808">Transferase</keyword>
<comment type="catalytic activity">
    <reaction evidence="6">
        <text>cytidine(1402) in 16S rRNA + S-adenosyl-L-methionine = 2'-O-methylcytidine(1402) in 16S rRNA + S-adenosyl-L-homocysteine + H(+)</text>
        <dbReference type="Rhea" id="RHEA:42924"/>
        <dbReference type="Rhea" id="RHEA-COMP:10285"/>
        <dbReference type="Rhea" id="RHEA-COMP:10286"/>
        <dbReference type="ChEBI" id="CHEBI:15378"/>
        <dbReference type="ChEBI" id="CHEBI:57856"/>
        <dbReference type="ChEBI" id="CHEBI:59789"/>
        <dbReference type="ChEBI" id="CHEBI:74495"/>
        <dbReference type="ChEBI" id="CHEBI:82748"/>
        <dbReference type="EC" id="2.1.1.198"/>
    </reaction>
</comment>
<dbReference type="InterPro" id="IPR014777">
    <property type="entry name" value="4pyrrole_Mease_sub1"/>
</dbReference>
<accession>A0A831ZIY0</accession>
<organism evidence="8">
    <name type="scientific">Desulfacinum infernum</name>
    <dbReference type="NCBI Taxonomy" id="35837"/>
    <lineage>
        <taxon>Bacteria</taxon>
        <taxon>Pseudomonadati</taxon>
        <taxon>Thermodesulfobacteriota</taxon>
        <taxon>Syntrophobacteria</taxon>
        <taxon>Syntrophobacterales</taxon>
        <taxon>Syntrophobacteraceae</taxon>
        <taxon>Desulfacinum</taxon>
    </lineage>
</organism>
<dbReference type="FunFam" id="3.40.1010.10:FF:000007">
    <property type="entry name" value="Ribosomal RNA small subunit methyltransferase I"/>
    <property type="match status" value="1"/>
</dbReference>
<dbReference type="FunFam" id="3.30.950.10:FF:000002">
    <property type="entry name" value="Ribosomal RNA small subunit methyltransferase I"/>
    <property type="match status" value="1"/>
</dbReference>
<dbReference type="HAMAP" id="MF_01877">
    <property type="entry name" value="16SrRNA_methyltr_I"/>
    <property type="match status" value="1"/>
</dbReference>
<dbReference type="InterPro" id="IPR008189">
    <property type="entry name" value="rRNA_ssu_MeTfrase_I"/>
</dbReference>
<reference evidence="8" key="1">
    <citation type="journal article" date="2020" name="mSystems">
        <title>Genome- and Community-Level Interaction Insights into Carbon Utilization and Element Cycling Functions of Hydrothermarchaeota in Hydrothermal Sediment.</title>
        <authorList>
            <person name="Zhou Z."/>
            <person name="Liu Y."/>
            <person name="Xu W."/>
            <person name="Pan J."/>
            <person name="Luo Z.H."/>
            <person name="Li M."/>
        </authorList>
    </citation>
    <scope>NUCLEOTIDE SEQUENCE [LARGE SCALE GENOMIC DNA]</scope>
    <source>
        <strain evidence="8">SpSt-456</strain>
    </source>
</reference>
<dbReference type="InterPro" id="IPR000878">
    <property type="entry name" value="4pyrrol_Mease"/>
</dbReference>
<evidence type="ECO:0000256" key="4">
    <source>
        <dbReference type="ARBA" id="ARBA00022679"/>
    </source>
</evidence>
<dbReference type="EMBL" id="DSTK01000009">
    <property type="protein sequence ID" value="HFK96106.1"/>
    <property type="molecule type" value="Genomic_DNA"/>
</dbReference>
<dbReference type="InterPro" id="IPR014776">
    <property type="entry name" value="4pyrrole_Mease_sub2"/>
</dbReference>
<keyword evidence="1 6" id="KW-0963">Cytoplasm</keyword>
<keyword evidence="2 6" id="KW-0698">rRNA processing</keyword>
<dbReference type="SUPFAM" id="SSF53790">
    <property type="entry name" value="Tetrapyrrole methylase"/>
    <property type="match status" value="1"/>
</dbReference>
<dbReference type="EC" id="2.1.1.198" evidence="6"/>
<dbReference type="InterPro" id="IPR035996">
    <property type="entry name" value="4pyrrol_Methylase_sf"/>
</dbReference>
<evidence type="ECO:0000256" key="6">
    <source>
        <dbReference type="HAMAP-Rule" id="MF_01877"/>
    </source>
</evidence>
<comment type="caution">
    <text evidence="8">The sequence shown here is derived from an EMBL/GenBank/DDBJ whole genome shotgun (WGS) entry which is preliminary data.</text>
</comment>
<protein>
    <recommendedName>
        <fullName evidence="6">Ribosomal RNA small subunit methyltransferase I</fullName>
        <ecNumber evidence="6">2.1.1.198</ecNumber>
    </recommendedName>
    <alternativeName>
        <fullName evidence="6">16S rRNA 2'-O-ribose C1402 methyltransferase</fullName>
    </alternativeName>
    <alternativeName>
        <fullName evidence="6">rRNA (cytidine-2'-O-)-methyltransferase RsmI</fullName>
    </alternativeName>
</protein>
<dbReference type="CDD" id="cd11648">
    <property type="entry name" value="RsmI"/>
    <property type="match status" value="1"/>
</dbReference>
<dbReference type="NCBIfam" id="TIGR00096">
    <property type="entry name" value="16S rRNA (cytidine(1402)-2'-O)-methyltransferase"/>
    <property type="match status" value="1"/>
</dbReference>
<gene>
    <name evidence="6 8" type="primary">rsmI</name>
    <name evidence="8" type="ORF">ENS06_02130</name>
</gene>
<evidence type="ECO:0000313" key="8">
    <source>
        <dbReference type="EMBL" id="HFK96106.1"/>
    </source>
</evidence>
<feature type="domain" description="Tetrapyrrole methylase" evidence="7">
    <location>
        <begin position="13"/>
        <end position="212"/>
    </location>
</feature>
<evidence type="ECO:0000256" key="5">
    <source>
        <dbReference type="ARBA" id="ARBA00022691"/>
    </source>
</evidence>
<dbReference type="GO" id="GO:0070677">
    <property type="term" value="F:rRNA (cytosine-2'-O-)-methyltransferase activity"/>
    <property type="evidence" value="ECO:0007669"/>
    <property type="project" value="UniProtKB-UniRule"/>
</dbReference>
<name>A0A831ZIY0_9BACT</name>
<comment type="similarity">
    <text evidence="6">Belongs to the methyltransferase superfamily. RsmI family.</text>
</comment>
<dbReference type="PANTHER" id="PTHR46111">
    <property type="entry name" value="RIBOSOMAL RNA SMALL SUBUNIT METHYLTRANSFERASE I"/>
    <property type="match status" value="1"/>
</dbReference>
<proteinExistence type="inferred from homology"/>
<dbReference type="PIRSF" id="PIRSF005917">
    <property type="entry name" value="MTase_YraL"/>
    <property type="match status" value="1"/>
</dbReference>
<keyword evidence="3 6" id="KW-0489">Methyltransferase</keyword>
<evidence type="ECO:0000256" key="1">
    <source>
        <dbReference type="ARBA" id="ARBA00022490"/>
    </source>
</evidence>
<evidence type="ECO:0000256" key="2">
    <source>
        <dbReference type="ARBA" id="ARBA00022552"/>
    </source>
</evidence>
<comment type="function">
    <text evidence="6">Catalyzes the 2'-O-methylation of the ribose of cytidine 1402 (C1402) in 16S rRNA.</text>
</comment>
<evidence type="ECO:0000256" key="3">
    <source>
        <dbReference type="ARBA" id="ARBA00022603"/>
    </source>
</evidence>
<sequence length="288" mass="31260">MSGEHSTEEGAGTLYVVATPIGNLADITLRALEVLRSVAFVVAEDTRHTRKLLSAYQIRVPVLSCHAHTAPEGLEKIVGILKSGRSVALVTDAGTPGISDPGTALIHLALENGRPVVPVPGPSAVITALSVSGLPPQPFAFLGFPPPKGGRRTKFFEEYGALAMTLVLYESPRRLGRTLQDILHHWGNRRVAVARELTKVHEEVFRGTVSQAVEAFREPTRGEVTLVVEGASALSMPKAEAEGWKEALAACLARGETVKEAVEKIHRAFKVRRREVYRTALELDRDRD</sequence>
<dbReference type="AlphaFoldDB" id="A0A831ZIY0"/>
<dbReference type="Gene3D" id="3.30.950.10">
    <property type="entry name" value="Methyltransferase, Cobalt-precorrin-4 Transmethylase, Domain 2"/>
    <property type="match status" value="1"/>
</dbReference>
<dbReference type="GO" id="GO:0005737">
    <property type="term" value="C:cytoplasm"/>
    <property type="evidence" value="ECO:0007669"/>
    <property type="project" value="UniProtKB-SubCell"/>
</dbReference>
<evidence type="ECO:0000259" key="7">
    <source>
        <dbReference type="Pfam" id="PF00590"/>
    </source>
</evidence>
<dbReference type="Pfam" id="PF00590">
    <property type="entry name" value="TP_methylase"/>
    <property type="match status" value="1"/>
</dbReference>
<dbReference type="Gene3D" id="3.40.1010.10">
    <property type="entry name" value="Cobalt-precorrin-4 Transmethylase, Domain 1"/>
    <property type="match status" value="1"/>
</dbReference>